<reference evidence="1 2" key="1">
    <citation type="submission" date="2019-11" db="EMBL/GenBank/DDBJ databases">
        <title>Whole-genome sequencing of Allorhizobium vitis.</title>
        <authorList>
            <person name="Gan H.M."/>
            <person name="Savka M.A."/>
        </authorList>
    </citation>
    <scope>NUCLEOTIDE SEQUENCE [LARGE SCALE GENOMIC DNA]</scope>
    <source>
        <strain evidence="1 2">AB4</strain>
    </source>
</reference>
<sequence length="181" mass="19545">MIGNVDADTIEGQVKDLNSKQTYIIIDLPGGLTPLLAKALGLSDQVLVPVQGSAMDAVGGAQVLDILKELDRQCGIRIPHAVVLTRINPIITTRSLTAVKDLLAEQHVAILDTALNERAAYRDIFISGGSLYSMDPMRVSNLDKAQENARAFCDEIAQMIPFKTVRPRAPKRQSAAVKQAA</sequence>
<dbReference type="EMBL" id="MBEV02000002">
    <property type="protein sequence ID" value="MUP03962.1"/>
    <property type="molecule type" value="Genomic_DNA"/>
</dbReference>
<name>A0ABD6G6B6_AGRVI</name>
<dbReference type="PANTHER" id="PTHR13696">
    <property type="entry name" value="P-LOOP CONTAINING NUCLEOSIDE TRIPHOSPHATE HYDROLASE"/>
    <property type="match status" value="1"/>
</dbReference>
<comment type="caution">
    <text evidence="1">The sequence shown here is derived from an EMBL/GenBank/DDBJ whole genome shotgun (WGS) entry which is preliminary data.</text>
</comment>
<dbReference type="SUPFAM" id="SSF52540">
    <property type="entry name" value="P-loop containing nucleoside triphosphate hydrolases"/>
    <property type="match status" value="1"/>
</dbReference>
<dbReference type="AlphaFoldDB" id="A0ABD6G6B6"/>
<dbReference type="Gene3D" id="3.40.50.300">
    <property type="entry name" value="P-loop containing nucleotide triphosphate hydrolases"/>
    <property type="match status" value="1"/>
</dbReference>
<organism evidence="1 2">
    <name type="scientific">Agrobacterium vitis</name>
    <name type="common">Rhizobium vitis</name>
    <dbReference type="NCBI Taxonomy" id="373"/>
    <lineage>
        <taxon>Bacteria</taxon>
        <taxon>Pseudomonadati</taxon>
        <taxon>Pseudomonadota</taxon>
        <taxon>Alphaproteobacteria</taxon>
        <taxon>Hyphomicrobiales</taxon>
        <taxon>Rhizobiaceae</taxon>
        <taxon>Rhizobium/Agrobacterium group</taxon>
        <taxon>Agrobacterium</taxon>
    </lineage>
</organism>
<evidence type="ECO:0000313" key="2">
    <source>
        <dbReference type="Proteomes" id="UP000175993"/>
    </source>
</evidence>
<accession>A0ABD6G6B6</accession>
<protein>
    <submittedName>
        <fullName evidence="1">ParA family protein</fullName>
    </submittedName>
</protein>
<proteinExistence type="predicted"/>
<dbReference type="InterPro" id="IPR050678">
    <property type="entry name" value="DNA_Partitioning_ATPase"/>
</dbReference>
<dbReference type="PANTHER" id="PTHR13696:SF96">
    <property type="entry name" value="COBQ_COBB_MIND_PARA NUCLEOTIDE BINDING DOMAIN-CONTAINING PROTEIN"/>
    <property type="match status" value="1"/>
</dbReference>
<dbReference type="RefSeq" id="WP_139190153.1">
    <property type="nucleotide sequence ID" value="NZ_MBEV02000002.1"/>
</dbReference>
<dbReference type="Proteomes" id="UP000175993">
    <property type="component" value="Unassembled WGS sequence"/>
</dbReference>
<gene>
    <name evidence="1" type="ORF">BBI04_003895</name>
</gene>
<dbReference type="InterPro" id="IPR027417">
    <property type="entry name" value="P-loop_NTPase"/>
</dbReference>
<evidence type="ECO:0000313" key="1">
    <source>
        <dbReference type="EMBL" id="MUP03962.1"/>
    </source>
</evidence>